<evidence type="ECO:0000256" key="1">
    <source>
        <dbReference type="ARBA" id="ARBA00004304"/>
    </source>
</evidence>
<keyword evidence="9 12" id="KW-0406">Ion transport</keyword>
<dbReference type="Pfam" id="PF00895">
    <property type="entry name" value="ATP-synt_8"/>
    <property type="match status" value="1"/>
</dbReference>
<comment type="similarity">
    <text evidence="2 12">Belongs to the ATPase protein 8 family.</text>
</comment>
<keyword evidence="8 13" id="KW-1133">Transmembrane helix</keyword>
<organism evidence="14">
    <name type="scientific">Hyalella cajasi</name>
    <dbReference type="NCBI Taxonomy" id="2759775"/>
    <lineage>
        <taxon>Eukaryota</taxon>
        <taxon>Metazoa</taxon>
        <taxon>Ecdysozoa</taxon>
        <taxon>Arthropoda</taxon>
        <taxon>Crustacea</taxon>
        <taxon>Multicrustacea</taxon>
        <taxon>Malacostraca</taxon>
        <taxon>Eumalacostraca</taxon>
        <taxon>Peracarida</taxon>
        <taxon>Amphipoda</taxon>
        <taxon>Senticaudata</taxon>
        <taxon>Talitrida</taxon>
        <taxon>Talitroidea</taxon>
        <taxon>Hyalellidae</taxon>
        <taxon>Hyalella</taxon>
    </lineage>
</organism>
<proteinExistence type="inferred from homology"/>
<gene>
    <name evidence="14" type="primary">atp8</name>
</gene>
<evidence type="ECO:0000256" key="11">
    <source>
        <dbReference type="ARBA" id="ARBA00023136"/>
    </source>
</evidence>
<feature type="transmembrane region" description="Helical" evidence="13">
    <location>
        <begin position="6"/>
        <end position="28"/>
    </location>
</feature>
<evidence type="ECO:0000256" key="8">
    <source>
        <dbReference type="ARBA" id="ARBA00022989"/>
    </source>
</evidence>
<comment type="subunit">
    <text evidence="3">F-type ATPases have 2 components, CF(1) - the catalytic core - and CF(0) - the membrane proton channel.</text>
</comment>
<comment type="subcellular location">
    <subcellularLocation>
        <location evidence="1 12">Mitochondrion membrane</location>
        <topology evidence="1 12">Single-pass membrane protein</topology>
    </subcellularLocation>
</comment>
<evidence type="ECO:0000256" key="9">
    <source>
        <dbReference type="ARBA" id="ARBA00023065"/>
    </source>
</evidence>
<evidence type="ECO:0000313" key="14">
    <source>
        <dbReference type="EMBL" id="QQQ88662.1"/>
    </source>
</evidence>
<geneLocation type="mitochondrion" evidence="14"/>
<dbReference type="EMBL" id="MT672028">
    <property type="protein sequence ID" value="QQQ88662.1"/>
    <property type="molecule type" value="Genomic_DNA"/>
</dbReference>
<evidence type="ECO:0000256" key="3">
    <source>
        <dbReference type="ARBA" id="ARBA00011291"/>
    </source>
</evidence>
<evidence type="ECO:0000256" key="12">
    <source>
        <dbReference type="RuleBase" id="RU003661"/>
    </source>
</evidence>
<dbReference type="AlphaFoldDB" id="A0A7T8V787"/>
<evidence type="ECO:0000256" key="4">
    <source>
        <dbReference type="ARBA" id="ARBA00022448"/>
    </source>
</evidence>
<dbReference type="InterPro" id="IPR001421">
    <property type="entry name" value="ATP8_metazoa"/>
</dbReference>
<keyword evidence="6 12" id="KW-0812">Transmembrane</keyword>
<evidence type="ECO:0000256" key="5">
    <source>
        <dbReference type="ARBA" id="ARBA00022547"/>
    </source>
</evidence>
<keyword evidence="5 12" id="KW-0138">CF(0)</keyword>
<evidence type="ECO:0000256" key="6">
    <source>
        <dbReference type="ARBA" id="ARBA00022692"/>
    </source>
</evidence>
<keyword evidence="7 12" id="KW-0375">Hydrogen ion transport</keyword>
<sequence>MPQMAPMLWCILFLYFVLLMMVLMKFIFFEVSCDKSEMEAKLELMKLNWKW</sequence>
<dbReference type="GO" id="GO:0015078">
    <property type="term" value="F:proton transmembrane transporter activity"/>
    <property type="evidence" value="ECO:0007669"/>
    <property type="project" value="InterPro"/>
</dbReference>
<evidence type="ECO:0000256" key="7">
    <source>
        <dbReference type="ARBA" id="ARBA00022781"/>
    </source>
</evidence>
<evidence type="ECO:0000256" key="10">
    <source>
        <dbReference type="ARBA" id="ARBA00023128"/>
    </source>
</evidence>
<evidence type="ECO:0000256" key="2">
    <source>
        <dbReference type="ARBA" id="ARBA00008892"/>
    </source>
</evidence>
<name>A0A7T8V787_9CRUS</name>
<keyword evidence="11 13" id="KW-0472">Membrane</keyword>
<dbReference type="GO" id="GO:0015986">
    <property type="term" value="P:proton motive force-driven ATP synthesis"/>
    <property type="evidence" value="ECO:0007669"/>
    <property type="project" value="InterPro"/>
</dbReference>
<keyword evidence="10 12" id="KW-0496">Mitochondrion</keyword>
<accession>A0A7T8V787</accession>
<evidence type="ECO:0000256" key="13">
    <source>
        <dbReference type="SAM" id="Phobius"/>
    </source>
</evidence>
<protein>
    <recommendedName>
        <fullName evidence="12">ATP synthase complex subunit 8</fullName>
    </recommendedName>
</protein>
<keyword evidence="4 12" id="KW-0813">Transport</keyword>
<reference evidence="14" key="1">
    <citation type="submission" date="2020-06" db="EMBL/GenBank/DDBJ databases">
        <title>Phylogenomics of the Hyalella amphipod species-flock in the Andean Altiplano.</title>
        <authorList>
            <person name="Zapelloni F."/>
            <person name="Jurado-Rivera J.A."/>
            <person name="Pons J."/>
            <person name="Jaume D."/>
            <person name="Juan C."/>
        </authorList>
    </citation>
    <scope>NUCLEOTIDE SEQUENCE</scope>
</reference>
<dbReference type="GO" id="GO:0045259">
    <property type="term" value="C:proton-transporting ATP synthase complex"/>
    <property type="evidence" value="ECO:0007669"/>
    <property type="project" value="UniProtKB-KW"/>
</dbReference>
<dbReference type="GO" id="GO:0031966">
    <property type="term" value="C:mitochondrial membrane"/>
    <property type="evidence" value="ECO:0007669"/>
    <property type="project" value="UniProtKB-SubCell"/>
</dbReference>